<accession>A0A3R7F862</accession>
<keyword evidence="2" id="KW-1185">Reference proteome</keyword>
<dbReference type="OrthoDB" id="4167331at2"/>
<proteinExistence type="predicted"/>
<organism evidence="1 2">
    <name type="scientific">Streptomyces xinghaiensis</name>
    <dbReference type="NCBI Taxonomy" id="1038928"/>
    <lineage>
        <taxon>Bacteria</taxon>
        <taxon>Bacillati</taxon>
        <taxon>Actinomycetota</taxon>
        <taxon>Actinomycetes</taxon>
        <taxon>Kitasatosporales</taxon>
        <taxon>Streptomycetaceae</taxon>
        <taxon>Streptomyces</taxon>
    </lineage>
</organism>
<name>A0A3R7F862_9ACTN</name>
<dbReference type="RefSeq" id="WP_050364043.1">
    <property type="nucleotide sequence ID" value="NZ_JNAD02000013.1"/>
</dbReference>
<dbReference type="AlphaFoldDB" id="A0A3R7F862"/>
<protein>
    <submittedName>
        <fullName evidence="1">XRE family transcriptional regulator</fullName>
    </submittedName>
</protein>
<reference evidence="1 2" key="1">
    <citation type="journal article" date="2014" name="Genome Announc.">
        <title>Draft Genome Sequence of Streptomyces fradiae ATCC 19609, a Strain Highly Sensitive to Antibiotics.</title>
        <authorList>
            <person name="Bekker O.B."/>
            <person name="Klimina K.M."/>
            <person name="Vatlin A.A."/>
            <person name="Zakharevich N.V."/>
            <person name="Kasianov A.S."/>
            <person name="Danilenko V.N."/>
        </authorList>
    </citation>
    <scope>NUCLEOTIDE SEQUENCE [LARGE SCALE GENOMIC DNA]</scope>
    <source>
        <strain evidence="1 2">ATCC 19609</strain>
    </source>
</reference>
<dbReference type="InterPro" id="IPR058118">
    <property type="entry name" value="Tpg"/>
</dbReference>
<dbReference type="Proteomes" id="UP000028058">
    <property type="component" value="Unassembled WGS sequence"/>
</dbReference>
<gene>
    <name evidence="1" type="ORF">SFRA_025030</name>
</gene>
<evidence type="ECO:0000313" key="1">
    <source>
        <dbReference type="EMBL" id="RKM92649.1"/>
    </source>
</evidence>
<evidence type="ECO:0000313" key="2">
    <source>
        <dbReference type="Proteomes" id="UP000028058"/>
    </source>
</evidence>
<dbReference type="EMBL" id="JNAD02000013">
    <property type="protein sequence ID" value="RKM92649.1"/>
    <property type="molecule type" value="Genomic_DNA"/>
</dbReference>
<sequence length="190" mass="20909">MNVIDALNDITRTVRADLLAQARRHLPDRLSTPRAQVAYLHKRAGGSTRTVAGQLGVHPETIRRYLKGLRKNPPDAFAARLAAAVRSTYRPRVSGKQVDEAMSTRGLRVHLTAAFGFSGTTGSSDDPRERQMHADLPSLATRSLLRARDAGDEDTARKIVAKGVADDYFQFYGSGMDVEINDLLYVGFEL</sequence>
<dbReference type="NCBIfam" id="NF047541">
    <property type="entry name" value="telomere_Tpg"/>
    <property type="match status" value="1"/>
</dbReference>
<comment type="caution">
    <text evidence="1">The sequence shown here is derived from an EMBL/GenBank/DDBJ whole genome shotgun (WGS) entry which is preliminary data.</text>
</comment>